<dbReference type="Pfam" id="PF02518">
    <property type="entry name" value="HATPase_c"/>
    <property type="match status" value="1"/>
</dbReference>
<dbReference type="RefSeq" id="WP_118224032.1">
    <property type="nucleotide sequence ID" value="NZ_JADNIJ010000044.1"/>
</dbReference>
<proteinExistence type="predicted"/>
<name>A0A414KWE2_9BACE</name>
<sequence length="316" mass="35899">MARNIDINLKISECLSHEDVITTLSPLFQAGKGDCVHLILDLTNTDGAHDVYPDYLLLIVSALRYLDRFEIKPSGNILYNPLKVTYISRMDFFTNLNVDFAEEIKRKDSAGKCIEICRFDKDTISEIYDSIIKILDSFPSIELTVLQGLGYCFYELLDNVLNHSEEGHGWVVAHYYKAESTIRIMICDTGIGIHKSLTTAPKDDRFKSYTEEEAISECINDKVTNGKGMGFGLYSTANLIKDCESELVIYSGGKKLHWGQEGKKVEDSPYWQGTAIFLELRSDICIDPDKVVDYRTDCADQYNDMFGQEHSLDDLW</sequence>
<keyword evidence="2" id="KW-0067">ATP-binding</keyword>
<dbReference type="SUPFAM" id="SSF55874">
    <property type="entry name" value="ATPase domain of HSP90 chaperone/DNA topoisomerase II/histidine kinase"/>
    <property type="match status" value="1"/>
</dbReference>
<organism evidence="2 3">
    <name type="scientific">Bacteroides intestinalis</name>
    <dbReference type="NCBI Taxonomy" id="329854"/>
    <lineage>
        <taxon>Bacteria</taxon>
        <taxon>Pseudomonadati</taxon>
        <taxon>Bacteroidota</taxon>
        <taxon>Bacteroidia</taxon>
        <taxon>Bacteroidales</taxon>
        <taxon>Bacteroidaceae</taxon>
        <taxon>Bacteroides</taxon>
    </lineage>
</organism>
<gene>
    <name evidence="2" type="ORF">DW712_24125</name>
</gene>
<evidence type="ECO:0000313" key="3">
    <source>
        <dbReference type="Proteomes" id="UP000285650"/>
    </source>
</evidence>
<dbReference type="EMBL" id="QSKV01000032">
    <property type="protein sequence ID" value="RHE86239.1"/>
    <property type="molecule type" value="Genomic_DNA"/>
</dbReference>
<accession>A0A414KWE2</accession>
<dbReference type="Proteomes" id="UP000285650">
    <property type="component" value="Unassembled WGS sequence"/>
</dbReference>
<dbReference type="InterPro" id="IPR003594">
    <property type="entry name" value="HATPase_dom"/>
</dbReference>
<keyword evidence="2" id="KW-0547">Nucleotide-binding</keyword>
<dbReference type="InterPro" id="IPR036890">
    <property type="entry name" value="HATPase_C_sf"/>
</dbReference>
<dbReference type="GO" id="GO:0005524">
    <property type="term" value="F:ATP binding"/>
    <property type="evidence" value="ECO:0007669"/>
    <property type="project" value="UniProtKB-KW"/>
</dbReference>
<dbReference type="Gene3D" id="3.30.565.10">
    <property type="entry name" value="Histidine kinase-like ATPase, C-terminal domain"/>
    <property type="match status" value="1"/>
</dbReference>
<evidence type="ECO:0000313" key="2">
    <source>
        <dbReference type="EMBL" id="RHE86239.1"/>
    </source>
</evidence>
<dbReference type="AlphaFoldDB" id="A0A414KWE2"/>
<reference evidence="2 3" key="1">
    <citation type="submission" date="2018-08" db="EMBL/GenBank/DDBJ databases">
        <title>A genome reference for cultivated species of the human gut microbiota.</title>
        <authorList>
            <person name="Zou Y."/>
            <person name="Xue W."/>
            <person name="Luo G."/>
        </authorList>
    </citation>
    <scope>NUCLEOTIDE SEQUENCE [LARGE SCALE GENOMIC DNA]</scope>
    <source>
        <strain evidence="2 3">AM27-17</strain>
    </source>
</reference>
<protein>
    <submittedName>
        <fullName evidence="2">ATP-binding protein</fullName>
    </submittedName>
</protein>
<feature type="domain" description="Histidine kinase/HSP90-like ATPase" evidence="1">
    <location>
        <begin position="144"/>
        <end position="284"/>
    </location>
</feature>
<evidence type="ECO:0000259" key="1">
    <source>
        <dbReference type="SMART" id="SM00387"/>
    </source>
</evidence>
<comment type="caution">
    <text evidence="2">The sequence shown here is derived from an EMBL/GenBank/DDBJ whole genome shotgun (WGS) entry which is preliminary data.</text>
</comment>
<dbReference type="SMART" id="SM00387">
    <property type="entry name" value="HATPase_c"/>
    <property type="match status" value="1"/>
</dbReference>